<accession>A0A7G8BF35</accession>
<dbReference type="EMBL" id="CP060394">
    <property type="protein sequence ID" value="QNI31155.1"/>
    <property type="molecule type" value="Genomic_DNA"/>
</dbReference>
<name>A0A7G8BF35_9BACT</name>
<dbReference type="Proteomes" id="UP000515312">
    <property type="component" value="Chromosome"/>
</dbReference>
<gene>
    <name evidence="1" type="ORF">H7849_18945</name>
</gene>
<protein>
    <submittedName>
        <fullName evidence="1">Uncharacterized protein</fullName>
    </submittedName>
</protein>
<reference evidence="1 2" key="1">
    <citation type="submission" date="2020-08" db="EMBL/GenBank/DDBJ databases">
        <title>Edaphobacter telluris sp. nov. and Acidobacterium dinghuensis sp. nov., two acidobacteria isolated from forest soil.</title>
        <authorList>
            <person name="Fu J."/>
            <person name="Qiu L."/>
        </authorList>
    </citation>
    <scope>NUCLEOTIDE SEQUENCE [LARGE SCALE GENOMIC DNA]</scope>
    <source>
        <strain evidence="1">4Y35</strain>
    </source>
</reference>
<dbReference type="KEGG" id="adin:H7849_18945"/>
<evidence type="ECO:0000313" key="2">
    <source>
        <dbReference type="Proteomes" id="UP000515312"/>
    </source>
</evidence>
<dbReference type="AlphaFoldDB" id="A0A7G8BF35"/>
<proteinExistence type="predicted"/>
<sequence>MDNQVNQSCSLVDFLLGDGIRPGWLDKQSHHAFANIEVSCPGYAGDQGRREVTECVVRGVWHGGGAQNAFGSGVQRFTTFEPATIERSMIGSNLRF</sequence>
<dbReference type="RefSeq" id="WP_186741567.1">
    <property type="nucleotide sequence ID" value="NZ_CP060394.1"/>
</dbReference>
<evidence type="ECO:0000313" key="1">
    <source>
        <dbReference type="EMBL" id="QNI31155.1"/>
    </source>
</evidence>
<organism evidence="1 2">
    <name type="scientific">Alloacidobacterium dinghuense</name>
    <dbReference type="NCBI Taxonomy" id="2763107"/>
    <lineage>
        <taxon>Bacteria</taxon>
        <taxon>Pseudomonadati</taxon>
        <taxon>Acidobacteriota</taxon>
        <taxon>Terriglobia</taxon>
        <taxon>Terriglobales</taxon>
        <taxon>Acidobacteriaceae</taxon>
        <taxon>Alloacidobacterium</taxon>
    </lineage>
</organism>
<keyword evidence="2" id="KW-1185">Reference proteome</keyword>